<protein>
    <submittedName>
        <fullName evidence="2">Uncharacterized protein</fullName>
    </submittedName>
</protein>
<proteinExistence type="predicted"/>
<feature type="compositionally biased region" description="Basic and acidic residues" evidence="1">
    <location>
        <begin position="94"/>
        <end position="110"/>
    </location>
</feature>
<organism evidence="2 3">
    <name type="scientific">Pteropus alecto</name>
    <name type="common">Black flying fox</name>
    <dbReference type="NCBI Taxonomy" id="9402"/>
    <lineage>
        <taxon>Eukaryota</taxon>
        <taxon>Metazoa</taxon>
        <taxon>Chordata</taxon>
        <taxon>Craniata</taxon>
        <taxon>Vertebrata</taxon>
        <taxon>Euteleostomi</taxon>
        <taxon>Mammalia</taxon>
        <taxon>Eutheria</taxon>
        <taxon>Laurasiatheria</taxon>
        <taxon>Chiroptera</taxon>
        <taxon>Yinpterochiroptera</taxon>
        <taxon>Pteropodoidea</taxon>
        <taxon>Pteropodidae</taxon>
        <taxon>Pteropodinae</taxon>
        <taxon>Pteropus</taxon>
    </lineage>
</organism>
<feature type="compositionally biased region" description="Basic and acidic residues" evidence="1">
    <location>
        <begin position="166"/>
        <end position="175"/>
    </location>
</feature>
<accession>L5KBU7</accession>
<feature type="compositionally biased region" description="Basic and acidic residues" evidence="1">
    <location>
        <begin position="8"/>
        <end position="22"/>
    </location>
</feature>
<dbReference type="AlphaFoldDB" id="L5KBU7"/>
<evidence type="ECO:0000313" key="3">
    <source>
        <dbReference type="Proteomes" id="UP000010552"/>
    </source>
</evidence>
<keyword evidence="3" id="KW-1185">Reference proteome</keyword>
<feature type="compositionally biased region" description="Basic and acidic residues" evidence="1">
    <location>
        <begin position="63"/>
        <end position="83"/>
    </location>
</feature>
<feature type="region of interest" description="Disordered" evidence="1">
    <location>
        <begin position="1"/>
        <end position="176"/>
    </location>
</feature>
<sequence>MRHHTGHQQHEIVPDDLGERVHQRAPGEFQPPHPGGQEGPAPSVREQHPGAASTRDACANTRAQRERDKRPTTAGDGQREQTDRQATLPPPEVPSKRSESENPPGEEKQQCHLPRQSRRASLDVLEEKKTALDPVKPSKYGTAPESPFYPKTPQMGLARNPATAPEKVDAERNEKGAPVVRMDVNITVPNGSIEEQSMALMTVTVQRPVGSAVF</sequence>
<dbReference type="Proteomes" id="UP000010552">
    <property type="component" value="Unassembled WGS sequence"/>
</dbReference>
<evidence type="ECO:0000256" key="1">
    <source>
        <dbReference type="SAM" id="MobiDB-lite"/>
    </source>
</evidence>
<dbReference type="EMBL" id="KB030851">
    <property type="protein sequence ID" value="ELK09005.1"/>
    <property type="molecule type" value="Genomic_DNA"/>
</dbReference>
<dbReference type="InParanoid" id="L5KBU7"/>
<reference evidence="3" key="1">
    <citation type="journal article" date="2013" name="Science">
        <title>Comparative analysis of bat genomes provides insight into the evolution of flight and immunity.</title>
        <authorList>
            <person name="Zhang G."/>
            <person name="Cowled C."/>
            <person name="Shi Z."/>
            <person name="Huang Z."/>
            <person name="Bishop-Lilly K.A."/>
            <person name="Fang X."/>
            <person name="Wynne J.W."/>
            <person name="Xiong Z."/>
            <person name="Baker M.L."/>
            <person name="Zhao W."/>
            <person name="Tachedjian M."/>
            <person name="Zhu Y."/>
            <person name="Zhou P."/>
            <person name="Jiang X."/>
            <person name="Ng J."/>
            <person name="Yang L."/>
            <person name="Wu L."/>
            <person name="Xiao J."/>
            <person name="Feng Y."/>
            <person name="Chen Y."/>
            <person name="Sun X."/>
            <person name="Zhang Y."/>
            <person name="Marsh G.A."/>
            <person name="Crameri G."/>
            <person name="Broder C.C."/>
            <person name="Frey K.G."/>
            <person name="Wang L.F."/>
            <person name="Wang J."/>
        </authorList>
    </citation>
    <scope>NUCLEOTIDE SEQUENCE [LARGE SCALE GENOMIC DNA]</scope>
</reference>
<evidence type="ECO:0000313" key="2">
    <source>
        <dbReference type="EMBL" id="ELK09005.1"/>
    </source>
</evidence>
<gene>
    <name evidence="2" type="ORF">PAL_GLEAN10002352</name>
</gene>
<name>L5KBU7_PTEAL</name>